<keyword evidence="1 2" id="KW-0238">DNA-binding</keyword>
<proteinExistence type="predicted"/>
<name>A0A927CE70_9BACL</name>
<evidence type="ECO:0000313" key="4">
    <source>
        <dbReference type="EMBL" id="MBD2865227.1"/>
    </source>
</evidence>
<comment type="caution">
    <text evidence="4">The sequence shown here is derived from an EMBL/GenBank/DDBJ whole genome shotgun (WGS) entry which is preliminary data.</text>
</comment>
<dbReference type="InterPro" id="IPR001647">
    <property type="entry name" value="HTH_TetR"/>
</dbReference>
<reference evidence="4" key="1">
    <citation type="submission" date="2020-09" db="EMBL/GenBank/DDBJ databases">
        <title>A novel bacterium of genus Paenibacillus, isolated from South China Sea.</title>
        <authorList>
            <person name="Huang H."/>
            <person name="Mo K."/>
            <person name="Hu Y."/>
        </authorList>
    </citation>
    <scope>NUCLEOTIDE SEQUENCE</scope>
    <source>
        <strain evidence="4">IB182363</strain>
    </source>
</reference>
<organism evidence="4 5">
    <name type="scientific">Paenibacillus oceani</name>
    <dbReference type="NCBI Taxonomy" id="2772510"/>
    <lineage>
        <taxon>Bacteria</taxon>
        <taxon>Bacillati</taxon>
        <taxon>Bacillota</taxon>
        <taxon>Bacilli</taxon>
        <taxon>Bacillales</taxon>
        <taxon>Paenibacillaceae</taxon>
        <taxon>Paenibacillus</taxon>
    </lineage>
</organism>
<accession>A0A927CE70</accession>
<evidence type="ECO:0000313" key="5">
    <source>
        <dbReference type="Proteomes" id="UP000639396"/>
    </source>
</evidence>
<dbReference type="InterPro" id="IPR009057">
    <property type="entry name" value="Homeodomain-like_sf"/>
</dbReference>
<protein>
    <submittedName>
        <fullName evidence="4">TetR/AcrR family transcriptional regulator</fullName>
    </submittedName>
</protein>
<feature type="DNA-binding region" description="H-T-H motif" evidence="2">
    <location>
        <begin position="29"/>
        <end position="48"/>
    </location>
</feature>
<dbReference type="Proteomes" id="UP000639396">
    <property type="component" value="Unassembled WGS sequence"/>
</dbReference>
<evidence type="ECO:0000256" key="2">
    <source>
        <dbReference type="PROSITE-ProRule" id="PRU00335"/>
    </source>
</evidence>
<dbReference type="AlphaFoldDB" id="A0A927CE70"/>
<dbReference type="EMBL" id="JACXJA010000039">
    <property type="protein sequence ID" value="MBD2865227.1"/>
    <property type="molecule type" value="Genomic_DNA"/>
</dbReference>
<dbReference type="Gene3D" id="1.10.357.10">
    <property type="entry name" value="Tetracycline Repressor, domain 2"/>
    <property type="match status" value="1"/>
</dbReference>
<keyword evidence="5" id="KW-1185">Reference proteome</keyword>
<dbReference type="RefSeq" id="WP_190930852.1">
    <property type="nucleotide sequence ID" value="NZ_JACXJA010000039.1"/>
</dbReference>
<evidence type="ECO:0000256" key="1">
    <source>
        <dbReference type="ARBA" id="ARBA00023125"/>
    </source>
</evidence>
<dbReference type="GO" id="GO:0003677">
    <property type="term" value="F:DNA binding"/>
    <property type="evidence" value="ECO:0007669"/>
    <property type="project" value="UniProtKB-UniRule"/>
</dbReference>
<sequence>MPPKAKFTKQSIIDAAFEIAKVEGLGGITIRKVAEKLGSSIAPIYVNFQDVEELTGEVVRSIFELSRRLLKEHDTGNPFHDIGAASLRFAREYSVLFRDLVLKPNDHMSGYEEELTVLVAHMKSDPELEGFTEEELKGLLFKMRIFQLGLSVMVANGLLPDGFGEEMEQGLLDSTAKELIAAARMRKQGLSI</sequence>
<dbReference type="PROSITE" id="PS50977">
    <property type="entry name" value="HTH_TETR_2"/>
    <property type="match status" value="1"/>
</dbReference>
<dbReference type="SUPFAM" id="SSF46689">
    <property type="entry name" value="Homeodomain-like"/>
    <property type="match status" value="1"/>
</dbReference>
<feature type="domain" description="HTH tetR-type" evidence="3">
    <location>
        <begin position="6"/>
        <end position="66"/>
    </location>
</feature>
<gene>
    <name evidence="4" type="ORF">IDH45_24915</name>
</gene>
<evidence type="ECO:0000259" key="3">
    <source>
        <dbReference type="PROSITE" id="PS50977"/>
    </source>
</evidence>